<feature type="transmembrane region" description="Helical" evidence="1">
    <location>
        <begin position="66"/>
        <end position="86"/>
    </location>
</feature>
<organism evidence="2 3">
    <name type="scientific">Planomicrobium stackebrandtii</name>
    <dbReference type="NCBI Taxonomy" id="253160"/>
    <lineage>
        <taxon>Bacteria</taxon>
        <taxon>Bacillati</taxon>
        <taxon>Bacillota</taxon>
        <taxon>Bacilli</taxon>
        <taxon>Bacillales</taxon>
        <taxon>Caryophanaceae</taxon>
        <taxon>Planomicrobium</taxon>
    </lineage>
</organism>
<reference evidence="2 3" key="1">
    <citation type="submission" date="2023-07" db="EMBL/GenBank/DDBJ databases">
        <title>Genomic Encyclopedia of Type Strains, Phase IV (KMG-IV): sequencing the most valuable type-strain genomes for metagenomic binning, comparative biology and taxonomic classification.</title>
        <authorList>
            <person name="Goeker M."/>
        </authorList>
    </citation>
    <scope>NUCLEOTIDE SEQUENCE [LARGE SCALE GENOMIC DNA]</scope>
    <source>
        <strain evidence="2 3">DSM 16419</strain>
    </source>
</reference>
<feature type="transmembrane region" description="Helical" evidence="1">
    <location>
        <begin position="98"/>
        <end position="118"/>
    </location>
</feature>
<feature type="transmembrane region" description="Helical" evidence="1">
    <location>
        <begin position="42"/>
        <end position="60"/>
    </location>
</feature>
<keyword evidence="1" id="KW-0812">Transmembrane</keyword>
<name>A0ABU0GW04_9BACL</name>
<proteinExistence type="predicted"/>
<keyword evidence="3" id="KW-1185">Reference proteome</keyword>
<keyword evidence="1" id="KW-1133">Transmembrane helix</keyword>
<accession>A0ABU0GW04</accession>
<dbReference type="EMBL" id="JAUSWB010000005">
    <property type="protein sequence ID" value="MDQ0429522.1"/>
    <property type="molecule type" value="Genomic_DNA"/>
</dbReference>
<evidence type="ECO:0000313" key="3">
    <source>
        <dbReference type="Proteomes" id="UP001241988"/>
    </source>
</evidence>
<keyword evidence="1" id="KW-0472">Membrane</keyword>
<gene>
    <name evidence="2" type="ORF">QOZ98_002350</name>
</gene>
<evidence type="ECO:0000256" key="1">
    <source>
        <dbReference type="SAM" id="Phobius"/>
    </source>
</evidence>
<dbReference type="RefSeq" id="WP_308787591.1">
    <property type="nucleotide sequence ID" value="NZ_JAUSWB010000005.1"/>
</dbReference>
<protein>
    <submittedName>
        <fullName evidence="2">Uncharacterized membrane protein YidH (DUF202 family)</fullName>
    </submittedName>
</protein>
<evidence type="ECO:0000313" key="2">
    <source>
        <dbReference type="EMBL" id="MDQ0429522.1"/>
    </source>
</evidence>
<dbReference type="Proteomes" id="UP001241988">
    <property type="component" value="Unassembled WGS sequence"/>
</dbReference>
<sequence length="123" mass="14739">MWLLIIWLIVIFGFGFLRMYLKKRFGIDEEERAGMPVKRFERWNGWAMLAAIIVLYIVFIDSLAVFFFWLLSVFLLVCAAQIYLEWKYLKGSRKYQASIVYFTITALAMIIFIAIIRWQTELF</sequence>
<feature type="transmembrane region" description="Helical" evidence="1">
    <location>
        <begin position="6"/>
        <end position="21"/>
    </location>
</feature>
<comment type="caution">
    <text evidence="2">The sequence shown here is derived from an EMBL/GenBank/DDBJ whole genome shotgun (WGS) entry which is preliminary data.</text>
</comment>